<proteinExistence type="inferred from homology"/>
<protein>
    <recommendedName>
        <fullName evidence="6">Mitochondrial inner membrane protease ATP23</fullName>
        <ecNumber evidence="6">3.4.24.-</ecNumber>
    </recommendedName>
</protein>
<evidence type="ECO:0000256" key="6">
    <source>
        <dbReference type="RuleBase" id="RU364057"/>
    </source>
</evidence>
<comment type="similarity">
    <text evidence="1 6">Belongs to the peptidase M76 family.</text>
</comment>
<dbReference type="GO" id="GO:0004222">
    <property type="term" value="F:metalloendopeptidase activity"/>
    <property type="evidence" value="ECO:0007669"/>
    <property type="project" value="InterPro"/>
</dbReference>
<dbReference type="PANTHER" id="PTHR21711:SF0">
    <property type="entry name" value="MITOCHONDRIAL INNER MEMBRANE PROTEASE ATP23 HOMOLOG"/>
    <property type="match status" value="1"/>
</dbReference>
<evidence type="ECO:0000313" key="8">
    <source>
        <dbReference type="EMBL" id="CAE0677021.1"/>
    </source>
</evidence>
<evidence type="ECO:0000256" key="5">
    <source>
        <dbReference type="ARBA" id="ARBA00023049"/>
    </source>
</evidence>
<dbReference type="Pfam" id="PF09768">
    <property type="entry name" value="Peptidase_M76"/>
    <property type="match status" value="1"/>
</dbReference>
<reference evidence="8" key="1">
    <citation type="submission" date="2021-01" db="EMBL/GenBank/DDBJ databases">
        <authorList>
            <person name="Corre E."/>
            <person name="Pelletier E."/>
            <person name="Niang G."/>
            <person name="Scheremetjew M."/>
            <person name="Finn R."/>
            <person name="Kale V."/>
            <person name="Holt S."/>
            <person name="Cochrane G."/>
            <person name="Meng A."/>
            <person name="Brown T."/>
            <person name="Cohen L."/>
        </authorList>
    </citation>
    <scope>NUCLEOTIDE SEQUENCE</scope>
    <source>
        <strain evidence="8">CCCM811</strain>
    </source>
</reference>
<feature type="compositionally biased region" description="Basic and acidic residues" evidence="7">
    <location>
        <begin position="14"/>
        <end position="30"/>
    </location>
</feature>
<organism evidence="8">
    <name type="scientific">Lotharella globosa</name>
    <dbReference type="NCBI Taxonomy" id="91324"/>
    <lineage>
        <taxon>Eukaryota</taxon>
        <taxon>Sar</taxon>
        <taxon>Rhizaria</taxon>
        <taxon>Cercozoa</taxon>
        <taxon>Chlorarachniophyceae</taxon>
        <taxon>Lotharella</taxon>
    </lineage>
</organism>
<evidence type="ECO:0000256" key="3">
    <source>
        <dbReference type="ARBA" id="ARBA00022723"/>
    </source>
</evidence>
<dbReference type="GO" id="GO:0005739">
    <property type="term" value="C:mitochondrion"/>
    <property type="evidence" value="ECO:0007669"/>
    <property type="project" value="GOC"/>
</dbReference>
<feature type="region of interest" description="Disordered" evidence="7">
    <location>
        <begin position="1"/>
        <end position="30"/>
    </location>
</feature>
<keyword evidence="4 6" id="KW-0378">Hydrolase</keyword>
<dbReference type="PANTHER" id="PTHR21711">
    <property type="entry name" value="MITOCHONDRIAL INNER MEMBRANE PROTEASE"/>
    <property type="match status" value="1"/>
</dbReference>
<evidence type="ECO:0000256" key="1">
    <source>
        <dbReference type="ARBA" id="ARBA00009915"/>
    </source>
</evidence>
<keyword evidence="3 6" id="KW-0479">Metal-binding</keyword>
<name>A0A7S3ZAB3_9EUKA</name>
<keyword evidence="5 6" id="KW-0482">Metalloprotease</keyword>
<evidence type="ECO:0000256" key="4">
    <source>
        <dbReference type="ARBA" id="ARBA00022801"/>
    </source>
</evidence>
<dbReference type="InterPro" id="IPR019165">
    <property type="entry name" value="Peptidase_M76_ATP23"/>
</dbReference>
<gene>
    <name evidence="8" type="ORF">LGLO00237_LOCUS28800</name>
</gene>
<keyword evidence="2 6" id="KW-0645">Protease</keyword>
<dbReference type="GO" id="GO:0046872">
    <property type="term" value="F:metal ion binding"/>
    <property type="evidence" value="ECO:0007669"/>
    <property type="project" value="UniProtKB-KW"/>
</dbReference>
<dbReference type="AlphaFoldDB" id="A0A7S3ZAB3"/>
<dbReference type="GO" id="GO:0034982">
    <property type="term" value="P:mitochondrial protein processing"/>
    <property type="evidence" value="ECO:0007669"/>
    <property type="project" value="TreeGrafter"/>
</dbReference>
<accession>A0A7S3ZAB3</accession>
<evidence type="ECO:0000256" key="7">
    <source>
        <dbReference type="SAM" id="MobiDB-lite"/>
    </source>
</evidence>
<dbReference type="GO" id="GO:0033615">
    <property type="term" value="P:mitochondrial proton-transporting ATP synthase complex assembly"/>
    <property type="evidence" value="ECO:0007669"/>
    <property type="project" value="TreeGrafter"/>
</dbReference>
<dbReference type="EMBL" id="HBIV01040674">
    <property type="protein sequence ID" value="CAE0677021.1"/>
    <property type="molecule type" value="Transcribed_RNA"/>
</dbReference>
<sequence length="223" mass="24930">MGASSTRMALAASKDQKSEPPARRRRERDTEALERCRQLKGEVFEKDKKVGFLMNMMAVYGCPVTQHDFVSCDPCRQNEHSDIRQGGGFRYLSDGSAEVILCEKELKNYNHTAEILRHELIHAIDHCKYEVDWDNPKHVACTEIRAASLSGDCRWAAEVARGALGASIGPEMLAKGHHPKCVRRRAKLSLMTTGLSKLKAEQAVDAVFEDCYNDTSPFGVIPH</sequence>
<dbReference type="EC" id="3.4.24.-" evidence="6"/>
<evidence type="ECO:0000256" key="2">
    <source>
        <dbReference type="ARBA" id="ARBA00022670"/>
    </source>
</evidence>